<evidence type="ECO:0000313" key="1">
    <source>
        <dbReference type="EMBL" id="ADW67024.1"/>
    </source>
</evidence>
<name>E8PSM4_YERPE</name>
<proteinExistence type="predicted"/>
<organism evidence="1">
    <name type="scientific">Yersinia pestis Java 9</name>
    <dbReference type="NCBI Taxonomy" id="880632"/>
    <lineage>
        <taxon>Bacteria</taxon>
        <taxon>Pseudomonadati</taxon>
        <taxon>Pseudomonadota</taxon>
        <taxon>Gammaproteobacteria</taxon>
        <taxon>Enterobacterales</taxon>
        <taxon>Yersiniaceae</taxon>
        <taxon>Yersinia</taxon>
    </lineage>
</organism>
<accession>E8PSM4</accession>
<reference evidence="1" key="1">
    <citation type="journal article" date="2012" name="PLoS ONE">
        <title>Novel Plasmids and Resistance Phenotypes in Yersinia pestis: Unique Plasmid Inventory of Strain Java 9 Mediates High Levels of Arsenic Resistance.</title>
        <authorList>
            <person name="Eppinger M."/>
            <person name="Radnedge L."/>
            <person name="Andersen G."/>
            <person name="Vietri N."/>
            <person name="Severson G."/>
            <person name="Mou S."/>
            <person name="Ravel J."/>
            <person name="Worsham P.L."/>
        </authorList>
    </citation>
    <scope>NUCLEOTIDE SEQUENCE [LARGE SCALE GENOMIC DNA]</scope>
    <source>
        <strain evidence="1">Java 9</strain>
        <plasmid evidence="1">pCD</plasmid>
    </source>
</reference>
<gene>
    <name evidence="1" type="ORF">YPJ_pCD53</name>
</gene>
<keyword evidence="1" id="KW-0614">Plasmid</keyword>
<protein>
    <submittedName>
        <fullName evidence="1">Uncharacterized protein</fullName>
    </submittedName>
</protein>
<sequence>MRLKSSIAITGRGEFKRTSGSFDRFSGRTIFAVGFDVQSQMSLTMPPSKNW</sequence>
<geneLocation type="plasmid" evidence="1">
    <name>pCD</name>
</geneLocation>
<dbReference type="AlphaFoldDB" id="E8PSM4"/>
<dbReference type="EMBL" id="CP002182">
    <property type="protein sequence ID" value="ADW67024.1"/>
    <property type="molecule type" value="Genomic_DNA"/>
</dbReference>